<evidence type="ECO:0000256" key="1">
    <source>
        <dbReference type="ARBA" id="ARBA00000900"/>
    </source>
</evidence>
<evidence type="ECO:0000256" key="3">
    <source>
        <dbReference type="ARBA" id="ARBA00012483"/>
    </source>
</evidence>
<sequence length="491" mass="53586">MLIINHSTKRTLKRVSLHLLLTHPPTYPFSPPHPLVVGVPEHEMGQTLSCTSYSNQDDYHENDVFKAAEIGDLNALNNEYEENPSILYQSSLYDRQSLLHVAASYGQIHVVGWLLDRKLNVDGLNRHKQTPLMVAAMYGKISCVEKLLHAGANILMFDSLRGRTCLHYAAYNGHSDCVKAILSAARTSHVAMSWGFARFVNIRDGKGATPLHLAARQGRPDCVHILLDCGALVCASTGGYGFPGSTPLHLAARGGCLDCIRELLAWGADRLHRDASGRIPYVVAIKYKHGACAALLNPSSAEPLVWPSPLKFISELNPDAKILLERALMEANREREKTILKGTGYLIASPSHSESGDVDDSMSEASESELCCICFDQVCTIEVQDCGHRMCAHCTLALCCHNKPNPTTAIVNPPVCPFCRSNIARLVVAKLNTDVEDIDLSSSKLRKSRRSWNLGEGGSSSFKGISSAFGKITGRGSGRISVDELIDKSND</sequence>
<comment type="caution">
    <text evidence="14">The sequence shown here is derived from an EMBL/GenBank/DDBJ whole genome shotgun (WGS) entry which is preliminary data.</text>
</comment>
<dbReference type="EMBL" id="JBDFQZ010000004">
    <property type="protein sequence ID" value="KAK9734831.1"/>
    <property type="molecule type" value="Genomic_DNA"/>
</dbReference>
<evidence type="ECO:0000256" key="11">
    <source>
        <dbReference type="PROSITE-ProRule" id="PRU00023"/>
    </source>
</evidence>
<feature type="repeat" description="ANK" evidence="11">
    <location>
        <begin position="161"/>
        <end position="183"/>
    </location>
</feature>
<dbReference type="Gene3D" id="1.25.40.20">
    <property type="entry name" value="Ankyrin repeat-containing domain"/>
    <property type="match status" value="2"/>
</dbReference>
<protein>
    <recommendedName>
        <fullName evidence="3">RING-type E3 ubiquitin transferase</fullName>
        <ecNumber evidence="3">2.3.2.27</ecNumber>
    </recommendedName>
</protein>
<dbReference type="EC" id="2.3.2.27" evidence="3"/>
<dbReference type="SMART" id="SM00248">
    <property type="entry name" value="ANK"/>
    <property type="match status" value="5"/>
</dbReference>
<proteinExistence type="predicted"/>
<keyword evidence="4" id="KW-0808">Transferase</keyword>
<dbReference type="InterPro" id="IPR013083">
    <property type="entry name" value="Znf_RING/FYVE/PHD"/>
</dbReference>
<keyword evidence="6" id="KW-0677">Repeat</keyword>
<dbReference type="PROSITE" id="PS50089">
    <property type="entry name" value="ZF_RING_2"/>
    <property type="match status" value="1"/>
</dbReference>
<feature type="repeat" description="ANK" evidence="11">
    <location>
        <begin position="243"/>
        <end position="275"/>
    </location>
</feature>
<dbReference type="PANTHER" id="PTHR24198">
    <property type="entry name" value="ANKYRIN REPEAT AND PROTEIN KINASE DOMAIN-CONTAINING PROTEIN"/>
    <property type="match status" value="1"/>
</dbReference>
<evidence type="ECO:0000259" key="13">
    <source>
        <dbReference type="PROSITE" id="PS50089"/>
    </source>
</evidence>
<dbReference type="InterPro" id="IPR056760">
    <property type="entry name" value="RING_XB3-like"/>
</dbReference>
<feature type="domain" description="RING-type" evidence="13">
    <location>
        <begin position="371"/>
        <end position="420"/>
    </location>
</feature>
<comment type="pathway">
    <text evidence="2">Protein modification; protein ubiquitination.</text>
</comment>
<keyword evidence="5" id="KW-0479">Metal-binding</keyword>
<dbReference type="GO" id="GO:0061630">
    <property type="term" value="F:ubiquitin protein ligase activity"/>
    <property type="evidence" value="ECO:0007669"/>
    <property type="project" value="UniProtKB-EC"/>
</dbReference>
<feature type="repeat" description="ANK" evidence="11">
    <location>
        <begin position="206"/>
        <end position="238"/>
    </location>
</feature>
<dbReference type="InterPro" id="IPR002110">
    <property type="entry name" value="Ankyrin_rpt"/>
</dbReference>
<dbReference type="PROSITE" id="PS50297">
    <property type="entry name" value="ANK_REP_REGION"/>
    <property type="match status" value="4"/>
</dbReference>
<evidence type="ECO:0000256" key="10">
    <source>
        <dbReference type="ARBA" id="ARBA00023043"/>
    </source>
</evidence>
<accession>A0AAW1LMT4</accession>
<evidence type="ECO:0000256" key="8">
    <source>
        <dbReference type="ARBA" id="ARBA00022786"/>
    </source>
</evidence>
<keyword evidence="8" id="KW-0833">Ubl conjugation pathway</keyword>
<dbReference type="PANTHER" id="PTHR24198:SF193">
    <property type="match status" value="1"/>
</dbReference>
<evidence type="ECO:0000256" key="4">
    <source>
        <dbReference type="ARBA" id="ARBA00022679"/>
    </source>
</evidence>
<dbReference type="AlphaFoldDB" id="A0AAW1LMT4"/>
<dbReference type="Pfam" id="PF12796">
    <property type="entry name" value="Ank_2"/>
    <property type="match status" value="2"/>
</dbReference>
<evidence type="ECO:0000313" key="14">
    <source>
        <dbReference type="EMBL" id="KAK9734831.1"/>
    </source>
</evidence>
<dbReference type="InterPro" id="IPR036770">
    <property type="entry name" value="Ankyrin_rpt-contain_sf"/>
</dbReference>
<feature type="repeat" description="ANK" evidence="11">
    <location>
        <begin position="127"/>
        <end position="159"/>
    </location>
</feature>
<evidence type="ECO:0000256" key="9">
    <source>
        <dbReference type="ARBA" id="ARBA00022833"/>
    </source>
</evidence>
<feature type="repeat" description="ANK" evidence="11">
    <location>
        <begin position="94"/>
        <end position="126"/>
    </location>
</feature>
<evidence type="ECO:0000256" key="6">
    <source>
        <dbReference type="ARBA" id="ARBA00022737"/>
    </source>
</evidence>
<evidence type="ECO:0000313" key="15">
    <source>
        <dbReference type="Proteomes" id="UP001443914"/>
    </source>
</evidence>
<dbReference type="SUPFAM" id="SSF57850">
    <property type="entry name" value="RING/U-box"/>
    <property type="match status" value="1"/>
</dbReference>
<dbReference type="Gene3D" id="3.30.40.10">
    <property type="entry name" value="Zinc/RING finger domain, C3HC4 (zinc finger)"/>
    <property type="match status" value="1"/>
</dbReference>
<dbReference type="InterPro" id="IPR001841">
    <property type="entry name" value="Znf_RING"/>
</dbReference>
<dbReference type="Proteomes" id="UP001443914">
    <property type="component" value="Unassembled WGS sequence"/>
</dbReference>
<dbReference type="SUPFAM" id="SSF48403">
    <property type="entry name" value="Ankyrin repeat"/>
    <property type="match status" value="1"/>
</dbReference>
<keyword evidence="7 12" id="KW-0863">Zinc-finger</keyword>
<evidence type="ECO:0000256" key="12">
    <source>
        <dbReference type="PROSITE-ProRule" id="PRU00175"/>
    </source>
</evidence>
<dbReference type="Pfam" id="PF24921">
    <property type="entry name" value="RING_XB3-XBAT31"/>
    <property type="match status" value="1"/>
</dbReference>
<keyword evidence="15" id="KW-1185">Reference proteome</keyword>
<dbReference type="GO" id="GO:0008270">
    <property type="term" value="F:zinc ion binding"/>
    <property type="evidence" value="ECO:0007669"/>
    <property type="project" value="UniProtKB-KW"/>
</dbReference>
<name>A0AAW1LMT4_SAPOF</name>
<keyword evidence="9" id="KW-0862">Zinc</keyword>
<comment type="catalytic activity">
    <reaction evidence="1">
        <text>S-ubiquitinyl-[E2 ubiquitin-conjugating enzyme]-L-cysteine + [acceptor protein]-L-lysine = [E2 ubiquitin-conjugating enzyme]-L-cysteine + N(6)-ubiquitinyl-[acceptor protein]-L-lysine.</text>
        <dbReference type="EC" id="2.3.2.27"/>
    </reaction>
</comment>
<gene>
    <name evidence="14" type="ORF">RND81_04G166000</name>
</gene>
<evidence type="ECO:0000256" key="2">
    <source>
        <dbReference type="ARBA" id="ARBA00004906"/>
    </source>
</evidence>
<reference evidence="14" key="1">
    <citation type="submission" date="2024-03" db="EMBL/GenBank/DDBJ databases">
        <title>WGS assembly of Saponaria officinalis var. Norfolk2.</title>
        <authorList>
            <person name="Jenkins J."/>
            <person name="Shu S."/>
            <person name="Grimwood J."/>
            <person name="Barry K."/>
            <person name="Goodstein D."/>
            <person name="Schmutz J."/>
            <person name="Leebens-Mack J."/>
            <person name="Osbourn A."/>
        </authorList>
    </citation>
    <scope>NUCLEOTIDE SEQUENCE [LARGE SCALE GENOMIC DNA]</scope>
    <source>
        <strain evidence="14">JIC</strain>
    </source>
</reference>
<organism evidence="14 15">
    <name type="scientific">Saponaria officinalis</name>
    <name type="common">Common soapwort</name>
    <name type="synonym">Lychnis saponaria</name>
    <dbReference type="NCBI Taxonomy" id="3572"/>
    <lineage>
        <taxon>Eukaryota</taxon>
        <taxon>Viridiplantae</taxon>
        <taxon>Streptophyta</taxon>
        <taxon>Embryophyta</taxon>
        <taxon>Tracheophyta</taxon>
        <taxon>Spermatophyta</taxon>
        <taxon>Magnoliopsida</taxon>
        <taxon>eudicotyledons</taxon>
        <taxon>Gunneridae</taxon>
        <taxon>Pentapetalae</taxon>
        <taxon>Caryophyllales</taxon>
        <taxon>Caryophyllaceae</taxon>
        <taxon>Caryophylleae</taxon>
        <taxon>Saponaria</taxon>
    </lineage>
</organism>
<evidence type="ECO:0000256" key="7">
    <source>
        <dbReference type="ARBA" id="ARBA00022771"/>
    </source>
</evidence>
<dbReference type="Pfam" id="PF00023">
    <property type="entry name" value="Ank"/>
    <property type="match status" value="1"/>
</dbReference>
<keyword evidence="10 11" id="KW-0040">ANK repeat</keyword>
<dbReference type="PROSITE" id="PS50088">
    <property type="entry name" value="ANK_REPEAT"/>
    <property type="match status" value="5"/>
</dbReference>
<evidence type="ECO:0000256" key="5">
    <source>
        <dbReference type="ARBA" id="ARBA00022723"/>
    </source>
</evidence>